<name>A0A1G7PMB1_9FIRM</name>
<keyword evidence="3" id="KW-0862">Zinc</keyword>
<reference evidence="6" key="1">
    <citation type="submission" date="2016-10" db="EMBL/GenBank/DDBJ databases">
        <authorList>
            <person name="Varghese N."/>
            <person name="Submissions S."/>
        </authorList>
    </citation>
    <scope>NUCLEOTIDE SEQUENCE [LARGE SCALE GENOMIC DNA]</scope>
    <source>
        <strain evidence="6">DSM 23256</strain>
    </source>
</reference>
<dbReference type="PANTHER" id="PTHR30313:SF2">
    <property type="entry name" value="DNA PRIMASE"/>
    <property type="match status" value="1"/>
</dbReference>
<evidence type="ECO:0000259" key="4">
    <source>
        <dbReference type="SMART" id="SM00400"/>
    </source>
</evidence>
<dbReference type="InterPro" id="IPR034154">
    <property type="entry name" value="TOPRIM_DnaG/twinkle"/>
</dbReference>
<keyword evidence="1" id="KW-0479">Metal-binding</keyword>
<dbReference type="AlphaFoldDB" id="A0A1G7PMB1"/>
<accession>A0A1G7PMB1</accession>
<dbReference type="Pfam" id="PF13155">
    <property type="entry name" value="Toprim_2"/>
    <property type="match status" value="1"/>
</dbReference>
<evidence type="ECO:0000256" key="3">
    <source>
        <dbReference type="ARBA" id="ARBA00022833"/>
    </source>
</evidence>
<dbReference type="InterPro" id="IPR002694">
    <property type="entry name" value="Znf_CHC2"/>
</dbReference>
<dbReference type="RefSeq" id="WP_093692236.1">
    <property type="nucleotide sequence ID" value="NZ_FNBU01000042.1"/>
</dbReference>
<dbReference type="GO" id="GO:0006269">
    <property type="term" value="P:DNA replication, synthesis of primer"/>
    <property type="evidence" value="ECO:0007669"/>
    <property type="project" value="TreeGrafter"/>
</dbReference>
<dbReference type="SMART" id="SM00400">
    <property type="entry name" value="ZnF_CHCC"/>
    <property type="match status" value="1"/>
</dbReference>
<evidence type="ECO:0000256" key="2">
    <source>
        <dbReference type="ARBA" id="ARBA00022771"/>
    </source>
</evidence>
<dbReference type="GO" id="GO:0003899">
    <property type="term" value="F:DNA-directed RNA polymerase activity"/>
    <property type="evidence" value="ECO:0007669"/>
    <property type="project" value="InterPro"/>
</dbReference>
<dbReference type="SUPFAM" id="SSF57783">
    <property type="entry name" value="Zinc beta-ribbon"/>
    <property type="match status" value="1"/>
</dbReference>
<gene>
    <name evidence="5" type="ORF">SAMN05660235_03008</name>
</gene>
<dbReference type="InterPro" id="IPR050219">
    <property type="entry name" value="DnaG_primase"/>
</dbReference>
<keyword evidence="6" id="KW-1185">Reference proteome</keyword>
<dbReference type="Gene3D" id="3.40.1360.10">
    <property type="match status" value="1"/>
</dbReference>
<dbReference type="PANTHER" id="PTHR30313">
    <property type="entry name" value="DNA PRIMASE"/>
    <property type="match status" value="1"/>
</dbReference>
<evidence type="ECO:0000313" key="6">
    <source>
        <dbReference type="Proteomes" id="UP000243333"/>
    </source>
</evidence>
<dbReference type="EMBL" id="FNBU01000042">
    <property type="protein sequence ID" value="SDF87367.1"/>
    <property type="molecule type" value="Genomic_DNA"/>
</dbReference>
<dbReference type="InterPro" id="IPR036977">
    <property type="entry name" value="DNA_primase_Znf_CHC2"/>
</dbReference>
<dbReference type="GO" id="GO:0005737">
    <property type="term" value="C:cytoplasm"/>
    <property type="evidence" value="ECO:0007669"/>
    <property type="project" value="TreeGrafter"/>
</dbReference>
<dbReference type="STRING" id="1123285.SAMN05660235_03008"/>
<keyword evidence="2" id="KW-0863">Zinc-finger</keyword>
<feature type="domain" description="Zinc finger CHC2-type" evidence="4">
    <location>
        <begin position="37"/>
        <end position="91"/>
    </location>
</feature>
<dbReference type="GO" id="GO:0008270">
    <property type="term" value="F:zinc ion binding"/>
    <property type="evidence" value="ECO:0007669"/>
    <property type="project" value="UniProtKB-KW"/>
</dbReference>
<proteinExistence type="predicted"/>
<sequence>MSYQNSNIVEAIKQRFSIQDAARMIGLSLKKDGSSRYKALCPFHADRNPSLVIWPEDGKWNCFGCGKHGDAIDLVAEAKGMSNSEAIKYLAEELGIDAKPAKERKKPRGKLVAEFFYRDEGGQVRYKVSRYENGDDKTFPQSRPDGKGGWIENLDGVERLPYRLPELMESLKKGETIFIPEGEKAVHALVDLGLAATCNSGGAGKWTDALNRYFPAGAEIVILPDNDEPGRKHAEMVAANLYRRGCKVKVVKLPGIDDLSPKGAAGPENKADVVDWLAAGHTKEELLAVVSQAEYWQPKPEAEADGLAEFRKLLRVHGFSIQDGWTVKLQDTKDGYTTKKLANFVAWPVAEYTLDDGQTVKRAFKITGIMANGCRLPTITVDDDEFAGMNWITKKWGLTPMVKAGHSIKDQLREAVQILGQGRVVLSTQKLTARARAKVDRALLIAGKMTDNSA</sequence>
<dbReference type="CDD" id="cd01029">
    <property type="entry name" value="TOPRIM_primases"/>
    <property type="match status" value="1"/>
</dbReference>
<dbReference type="SUPFAM" id="SSF56731">
    <property type="entry name" value="DNA primase core"/>
    <property type="match status" value="1"/>
</dbReference>
<dbReference type="Gene3D" id="3.90.580.10">
    <property type="entry name" value="Zinc finger, CHC2-type domain"/>
    <property type="match status" value="1"/>
</dbReference>
<protein>
    <submittedName>
        <fullName evidence="5">Toprim-like</fullName>
    </submittedName>
</protein>
<organism evidence="5 6">
    <name type="scientific">Sporolituus thermophilus DSM 23256</name>
    <dbReference type="NCBI Taxonomy" id="1123285"/>
    <lineage>
        <taxon>Bacteria</taxon>
        <taxon>Bacillati</taxon>
        <taxon>Bacillota</taxon>
        <taxon>Negativicutes</taxon>
        <taxon>Selenomonadales</taxon>
        <taxon>Sporomusaceae</taxon>
        <taxon>Sporolituus</taxon>
    </lineage>
</organism>
<dbReference type="GO" id="GO:0003677">
    <property type="term" value="F:DNA binding"/>
    <property type="evidence" value="ECO:0007669"/>
    <property type="project" value="InterPro"/>
</dbReference>
<evidence type="ECO:0000256" key="1">
    <source>
        <dbReference type="ARBA" id="ARBA00022723"/>
    </source>
</evidence>
<dbReference type="Proteomes" id="UP000243333">
    <property type="component" value="Unassembled WGS sequence"/>
</dbReference>
<evidence type="ECO:0000313" key="5">
    <source>
        <dbReference type="EMBL" id="SDF87367.1"/>
    </source>
</evidence>
<dbReference type="Pfam" id="PF01807">
    <property type="entry name" value="Zn_ribbon_DnaG"/>
    <property type="match status" value="1"/>
</dbReference>
<dbReference type="OrthoDB" id="9775547at2"/>